<comment type="caution">
    <text evidence="2">The sequence shown here is derived from an EMBL/GenBank/DDBJ whole genome shotgun (WGS) entry which is preliminary data.</text>
</comment>
<accession>A0A1M2VAD6</accession>
<dbReference type="Proteomes" id="UP000184267">
    <property type="component" value="Unassembled WGS sequence"/>
</dbReference>
<reference evidence="2 3" key="1">
    <citation type="submission" date="2016-10" db="EMBL/GenBank/DDBJ databases">
        <title>Genome sequence of the basidiomycete white-rot fungus Trametes pubescens.</title>
        <authorList>
            <person name="Makela M.R."/>
            <person name="Granchi Z."/>
            <person name="Peng M."/>
            <person name="De Vries R.P."/>
            <person name="Grigoriev I."/>
            <person name="Riley R."/>
            <person name="Hilden K."/>
        </authorList>
    </citation>
    <scope>NUCLEOTIDE SEQUENCE [LARGE SCALE GENOMIC DNA]</scope>
    <source>
        <strain evidence="2 3">FBCC735</strain>
    </source>
</reference>
<feature type="compositionally biased region" description="Basic and acidic residues" evidence="1">
    <location>
        <begin position="186"/>
        <end position="199"/>
    </location>
</feature>
<name>A0A1M2VAD6_TRAPU</name>
<evidence type="ECO:0000313" key="2">
    <source>
        <dbReference type="EMBL" id="OJT04483.1"/>
    </source>
</evidence>
<protein>
    <submittedName>
        <fullName evidence="2">Uncharacterized protein</fullName>
    </submittedName>
</protein>
<gene>
    <name evidence="2" type="ORF">TRAPUB_4753</name>
</gene>
<proteinExistence type="predicted"/>
<evidence type="ECO:0000313" key="3">
    <source>
        <dbReference type="Proteomes" id="UP000184267"/>
    </source>
</evidence>
<feature type="region of interest" description="Disordered" evidence="1">
    <location>
        <begin position="150"/>
        <end position="199"/>
    </location>
</feature>
<dbReference type="EMBL" id="MNAD01001539">
    <property type="protein sequence ID" value="OJT04483.1"/>
    <property type="molecule type" value="Genomic_DNA"/>
</dbReference>
<organism evidence="2 3">
    <name type="scientific">Trametes pubescens</name>
    <name type="common">White-rot fungus</name>
    <dbReference type="NCBI Taxonomy" id="154538"/>
    <lineage>
        <taxon>Eukaryota</taxon>
        <taxon>Fungi</taxon>
        <taxon>Dikarya</taxon>
        <taxon>Basidiomycota</taxon>
        <taxon>Agaricomycotina</taxon>
        <taxon>Agaricomycetes</taxon>
        <taxon>Polyporales</taxon>
        <taxon>Polyporaceae</taxon>
        <taxon>Trametes</taxon>
    </lineage>
</organism>
<dbReference type="AlphaFoldDB" id="A0A1M2VAD6"/>
<dbReference type="OrthoDB" id="2734537at2759"/>
<sequence>MTTSILAKATSCIPSENPYHPDTLVQHFDVPIVPRIPLHVGQRVKILALTPRAHTPPHEGRYAPPCYTARDSGVIGEVIRVRSTNSAITEFVVHNENDASPVIFACVAIQHIQGQTVRMSLWEKIARYCLRLPAPERCIPLELDATIVREDEPNSQRQAAGSCEEHPRAGLELGEVGDGLESDEEAGARADEFGRARDE</sequence>
<evidence type="ECO:0000256" key="1">
    <source>
        <dbReference type="SAM" id="MobiDB-lite"/>
    </source>
</evidence>
<keyword evidence="3" id="KW-1185">Reference proteome</keyword>